<dbReference type="EMBL" id="FNFH01000004">
    <property type="protein sequence ID" value="SDK43074.1"/>
    <property type="molecule type" value="Genomic_DNA"/>
</dbReference>
<proteinExistence type="predicted"/>
<reference evidence="3" key="1">
    <citation type="submission" date="2016-10" db="EMBL/GenBank/DDBJ databases">
        <authorList>
            <person name="Varghese N."/>
            <person name="Submissions S."/>
        </authorList>
    </citation>
    <scope>NUCLEOTIDE SEQUENCE [LARGE SCALE GENOMIC DNA]</scope>
    <source>
        <strain evidence="3">CGMCC 1.10658</strain>
    </source>
</reference>
<evidence type="ECO:0000313" key="3">
    <source>
        <dbReference type="Proteomes" id="UP000199305"/>
    </source>
</evidence>
<dbReference type="AlphaFoldDB" id="A0A1G9BV97"/>
<sequence length="116" mass="12476">MKMIHTLAILAALSFSNGVAFATEPDEQAKEEARQRAIEIAADHLNVRADRLAVVDLEAKTWTDSSLGCPKPGRRYLPGVVEGYLVTVVHGGERLRVHLGGGRGLVCQGVLQDEAS</sequence>
<feature type="signal peptide" evidence="1">
    <location>
        <begin position="1"/>
        <end position="22"/>
    </location>
</feature>
<organism evidence="2 3">
    <name type="scientific">Microbulbifer yueqingensis</name>
    <dbReference type="NCBI Taxonomy" id="658219"/>
    <lineage>
        <taxon>Bacteria</taxon>
        <taxon>Pseudomonadati</taxon>
        <taxon>Pseudomonadota</taxon>
        <taxon>Gammaproteobacteria</taxon>
        <taxon>Cellvibrionales</taxon>
        <taxon>Microbulbiferaceae</taxon>
        <taxon>Microbulbifer</taxon>
    </lineage>
</organism>
<keyword evidence="3" id="KW-1185">Reference proteome</keyword>
<dbReference type="Proteomes" id="UP000199305">
    <property type="component" value="Unassembled WGS sequence"/>
</dbReference>
<evidence type="ECO:0000313" key="2">
    <source>
        <dbReference type="EMBL" id="SDK43074.1"/>
    </source>
</evidence>
<accession>A0A1G9BV97</accession>
<gene>
    <name evidence="2" type="ORF">SAMN05216212_2370</name>
</gene>
<evidence type="ECO:0000256" key="1">
    <source>
        <dbReference type="SAM" id="SignalP"/>
    </source>
</evidence>
<feature type="chain" id="PRO_5011615214" evidence="1">
    <location>
        <begin position="23"/>
        <end position="116"/>
    </location>
</feature>
<dbReference type="OrthoDB" id="5801841at2"/>
<name>A0A1G9BV97_9GAMM</name>
<protein>
    <submittedName>
        <fullName evidence="2">Uncharacterized protein</fullName>
    </submittedName>
</protein>
<keyword evidence="1" id="KW-0732">Signal</keyword>
<dbReference type="RefSeq" id="WP_091514060.1">
    <property type="nucleotide sequence ID" value="NZ_FNFH01000004.1"/>
</dbReference>